<dbReference type="PANTHER" id="PTHR18964">
    <property type="entry name" value="ROK (REPRESSOR, ORF, KINASE) FAMILY"/>
    <property type="match status" value="1"/>
</dbReference>
<keyword evidence="7" id="KW-1185">Reference proteome</keyword>
<dbReference type="PANTHER" id="PTHR18964:SF149">
    <property type="entry name" value="BIFUNCTIONAL UDP-N-ACETYLGLUCOSAMINE 2-EPIMERASE_N-ACETYLMANNOSAMINE KINASE"/>
    <property type="match status" value="1"/>
</dbReference>
<dbReference type="InterPro" id="IPR011051">
    <property type="entry name" value="RmlC_Cupin_sf"/>
</dbReference>
<dbReference type="InterPro" id="IPR049071">
    <property type="entry name" value="MPI_cupin_dom"/>
</dbReference>
<dbReference type="SUPFAM" id="SSF53067">
    <property type="entry name" value="Actin-like ATPase domain"/>
    <property type="match status" value="1"/>
</dbReference>
<keyword evidence="6" id="KW-0413">Isomerase</keyword>
<proteinExistence type="inferred from homology"/>
<protein>
    <recommendedName>
        <fullName evidence="2">Phosphohexomutase</fullName>
    </recommendedName>
    <alternativeName>
        <fullName evidence="3">Phosphomannose isomerase</fullName>
    </alternativeName>
</protein>
<dbReference type="PROSITE" id="PS01125">
    <property type="entry name" value="ROK"/>
    <property type="match status" value="1"/>
</dbReference>
<feature type="domain" description="Phosphomannose isomerase type I catalytic" evidence="4">
    <location>
        <begin position="327"/>
        <end position="418"/>
    </location>
</feature>
<dbReference type="InterPro" id="IPR014710">
    <property type="entry name" value="RmlC-like_jellyroll"/>
</dbReference>
<sequence length="625" mass="69712">MKRCIGIDIGGTKTNIGIVQEDGSVLARKKLPSDTCGGIVAFVETIYRETMDLLHQNRLKLDEMEDIGIGIPGTVDSFTGMVEFSPNLFGTDIKVGTVFEKKFGRKITLIQDSWAAAWGERLFGAGKLYENFFCVTLGTGIGCGIIYQGGILKGTMQSAGEIGHTTIIRGGRKCSCGNYGCLECYSSGTGILKQAMELFPEKLKGEESSERVFELADEGDKDAIDLIEDAVDKLAFGLAMMVNLLAIDTFLISGGLCVHKKRIIDPLPSLIEKYGYDSWARKKKIKVVQAELGSDAPMIGAAFINAENDRKFKNKKELIFFSPIPRDAIWGGALLKEYFHYDNYGNQVGQSWSFSGQKSASNAAVNEEYKGLTLRMLWEQRPELFNSSFSEFPFIISLVLPVDDLSIQVHPDAEYARKKGFPSGKNEAWYFIEAEEGSSIVYGHKAENEKDLRKYINEKKWDSLIEQRAVHTKDFVYIPAGTLHALKKGSIVYEVQQAADITYRFYDYDRRDKEGKARELHLEEAIACLSYQKAGEDKPPVILKEEKECRIIRYHNDESFCITQIEVHGKSDTSFAKYQLATVIRGKGTVEGKAVSIGESFLIPADYGKVILDGDMDIMLTSEKV</sequence>
<organism evidence="6 7">
    <name type="scientific">Anaerocolumna xylanovorans DSM 12503</name>
    <dbReference type="NCBI Taxonomy" id="1121345"/>
    <lineage>
        <taxon>Bacteria</taxon>
        <taxon>Bacillati</taxon>
        <taxon>Bacillota</taxon>
        <taxon>Clostridia</taxon>
        <taxon>Lachnospirales</taxon>
        <taxon>Lachnospiraceae</taxon>
        <taxon>Anaerocolumna</taxon>
    </lineage>
</organism>
<dbReference type="Pfam" id="PF21621">
    <property type="entry name" value="MPI_cupin_dom"/>
    <property type="match status" value="1"/>
</dbReference>
<dbReference type="SUPFAM" id="SSF51182">
    <property type="entry name" value="RmlC-like cupins"/>
    <property type="match status" value="1"/>
</dbReference>
<evidence type="ECO:0000313" key="7">
    <source>
        <dbReference type="Proteomes" id="UP000184612"/>
    </source>
</evidence>
<dbReference type="InterPro" id="IPR043129">
    <property type="entry name" value="ATPase_NBD"/>
</dbReference>
<accession>A0A1M7YGQ2</accession>
<dbReference type="EMBL" id="FRFD01000010">
    <property type="protein sequence ID" value="SHO51766.1"/>
    <property type="molecule type" value="Genomic_DNA"/>
</dbReference>
<evidence type="ECO:0000256" key="1">
    <source>
        <dbReference type="ARBA" id="ARBA00006479"/>
    </source>
</evidence>
<dbReference type="InterPro" id="IPR046457">
    <property type="entry name" value="PMI_typeI_cat"/>
</dbReference>
<dbReference type="InterPro" id="IPR000600">
    <property type="entry name" value="ROK"/>
</dbReference>
<evidence type="ECO:0000313" key="6">
    <source>
        <dbReference type="EMBL" id="SHO51766.1"/>
    </source>
</evidence>
<dbReference type="GO" id="GO:0008270">
    <property type="term" value="F:zinc ion binding"/>
    <property type="evidence" value="ECO:0007669"/>
    <property type="project" value="InterPro"/>
</dbReference>
<dbReference type="CDD" id="cd07010">
    <property type="entry name" value="cupin_PMI_type_I_N_bac"/>
    <property type="match status" value="1"/>
</dbReference>
<dbReference type="Gene3D" id="3.30.420.40">
    <property type="match status" value="2"/>
</dbReference>
<dbReference type="InterPro" id="IPR049874">
    <property type="entry name" value="ROK_cs"/>
</dbReference>
<dbReference type="STRING" id="1121345.SAMN02745217_03319"/>
<evidence type="ECO:0000256" key="3">
    <source>
        <dbReference type="ARBA" id="ARBA00030762"/>
    </source>
</evidence>
<comment type="similarity">
    <text evidence="1">Belongs to the ROK (NagC/XylR) family.</text>
</comment>
<gene>
    <name evidence="6" type="ORF">SAMN02745217_03319</name>
</gene>
<name>A0A1M7YGQ2_9FIRM</name>
<feature type="domain" description="Mannose-6-phosphate isomerase cupin" evidence="5">
    <location>
        <begin position="553"/>
        <end position="619"/>
    </location>
</feature>
<dbReference type="Proteomes" id="UP000184612">
    <property type="component" value="Unassembled WGS sequence"/>
</dbReference>
<reference evidence="6 7" key="1">
    <citation type="submission" date="2016-12" db="EMBL/GenBank/DDBJ databases">
        <authorList>
            <person name="Song W.-J."/>
            <person name="Kurnit D.M."/>
        </authorList>
    </citation>
    <scope>NUCLEOTIDE SEQUENCE [LARGE SCALE GENOMIC DNA]</scope>
    <source>
        <strain evidence="6 7">DSM 12503</strain>
    </source>
</reference>
<evidence type="ECO:0000259" key="4">
    <source>
        <dbReference type="Pfam" id="PF20511"/>
    </source>
</evidence>
<dbReference type="Pfam" id="PF00480">
    <property type="entry name" value="ROK"/>
    <property type="match status" value="1"/>
</dbReference>
<evidence type="ECO:0000259" key="5">
    <source>
        <dbReference type="Pfam" id="PF21621"/>
    </source>
</evidence>
<dbReference type="AlphaFoldDB" id="A0A1M7YGQ2"/>
<dbReference type="RefSeq" id="WP_175562088.1">
    <property type="nucleotide sequence ID" value="NZ_FRFD01000010.1"/>
</dbReference>
<evidence type="ECO:0000256" key="2">
    <source>
        <dbReference type="ARBA" id="ARBA00029741"/>
    </source>
</evidence>
<dbReference type="GO" id="GO:0004476">
    <property type="term" value="F:mannose-6-phosphate isomerase activity"/>
    <property type="evidence" value="ECO:0007669"/>
    <property type="project" value="InterPro"/>
</dbReference>
<dbReference type="Pfam" id="PF20511">
    <property type="entry name" value="PMI_typeI_cat"/>
    <property type="match status" value="1"/>
</dbReference>
<dbReference type="Gene3D" id="2.60.120.10">
    <property type="entry name" value="Jelly Rolls"/>
    <property type="match status" value="2"/>
</dbReference>